<accession>A0A250KU07</accession>
<reference evidence="1 2" key="1">
    <citation type="submission" date="2016-12" db="EMBL/GenBank/DDBJ databases">
        <title>Genome sequencing of Methylocaldum marinum.</title>
        <authorList>
            <person name="Takeuchi M."/>
            <person name="Kamagata Y."/>
            <person name="Hiraoka S."/>
            <person name="Oshima K."/>
            <person name="Hattori M."/>
            <person name="Iwasaki W."/>
        </authorList>
    </citation>
    <scope>NUCLEOTIDE SEQUENCE [LARGE SCALE GENOMIC DNA]</scope>
    <source>
        <strain evidence="1 2">S8</strain>
    </source>
</reference>
<evidence type="ECO:0000313" key="1">
    <source>
        <dbReference type="EMBL" id="BBA33269.1"/>
    </source>
</evidence>
<proteinExistence type="predicted"/>
<name>A0A250KU07_9GAMM</name>
<evidence type="ECO:0000313" key="2">
    <source>
        <dbReference type="Proteomes" id="UP000266313"/>
    </source>
</evidence>
<keyword evidence="2" id="KW-1185">Reference proteome</keyword>
<organism evidence="1 2">
    <name type="scientific">Methylocaldum marinum</name>
    <dbReference type="NCBI Taxonomy" id="1432792"/>
    <lineage>
        <taxon>Bacteria</taxon>
        <taxon>Pseudomonadati</taxon>
        <taxon>Pseudomonadota</taxon>
        <taxon>Gammaproteobacteria</taxon>
        <taxon>Methylococcales</taxon>
        <taxon>Methylococcaceae</taxon>
        <taxon>Methylocaldum</taxon>
    </lineage>
</organism>
<dbReference type="AlphaFoldDB" id="A0A250KU07"/>
<sequence>MENDNGGLAQKDQVIETVIDIFVRVIGFIERENVSRSTNPAKDFHIDTDDLSLFIEEVEKHFHIGASQSEWFSIDGTIESVASLVLRHLSK</sequence>
<dbReference type="InterPro" id="IPR036736">
    <property type="entry name" value="ACP-like_sf"/>
</dbReference>
<protein>
    <submittedName>
        <fullName evidence="1">Putative acyl carrier protein</fullName>
    </submittedName>
</protein>
<dbReference type="Proteomes" id="UP000266313">
    <property type="component" value="Chromosome"/>
</dbReference>
<dbReference type="SUPFAM" id="SSF47336">
    <property type="entry name" value="ACP-like"/>
    <property type="match status" value="1"/>
</dbReference>
<dbReference type="OrthoDB" id="6304754at2"/>
<dbReference type="EMBL" id="AP017928">
    <property type="protein sequence ID" value="BBA33269.1"/>
    <property type="molecule type" value="Genomic_DNA"/>
</dbReference>
<gene>
    <name evidence="1" type="ORF">sS8_1309</name>
</gene>
<dbReference type="KEGG" id="mmai:sS8_1309"/>
<dbReference type="RefSeq" id="WP_119628903.1">
    <property type="nucleotide sequence ID" value="NZ_AP017928.1"/>
</dbReference>
<dbReference type="Gene3D" id="1.10.1200.10">
    <property type="entry name" value="ACP-like"/>
    <property type="match status" value="1"/>
</dbReference>